<dbReference type="EMBL" id="HG671320">
    <property type="protein sequence ID" value="CDI80757.1"/>
    <property type="molecule type" value="Genomic_DNA"/>
</dbReference>
<keyword evidence="2" id="KW-0539">Nucleus</keyword>
<name>U6GMG5_EIMAC</name>
<dbReference type="GO" id="GO:0003676">
    <property type="term" value="F:nucleic acid binding"/>
    <property type="evidence" value="ECO:0007669"/>
    <property type="project" value="InterPro"/>
</dbReference>
<evidence type="ECO:0000256" key="3">
    <source>
        <dbReference type="ARBA" id="ARBA00038266"/>
    </source>
</evidence>
<dbReference type="FunFam" id="1.10.150.910:FF:000002">
    <property type="entry name" value="Splicing factor 3B subunit 3"/>
    <property type="match status" value="1"/>
</dbReference>
<dbReference type="Proteomes" id="UP000018050">
    <property type="component" value="Unassembled WGS sequence"/>
</dbReference>
<keyword evidence="6" id="KW-1185">Reference proteome</keyword>
<sequence>NLPSTLVFLRVSGDRIFAGDMCESIHVLKYNAAANLFHVLCDDTGPRWLTRGEVLDYHTIVAADKFDSLFIERVPSEARQDEVGDVTGLKLRGDTAYMTDSCHKLDTVLQFHVGETVTGLRRAALSGGTTEAILYATILGTVGAMVPFLTKEELDFFHHLEMVMRTEAPPLAGRDHLMFRSYYHPLKNVVDGDLCEQFSSLSPEVQTRIAQDFEKTPADILKRLEDIRSRIL</sequence>
<dbReference type="Gene3D" id="1.10.150.910">
    <property type="match status" value="1"/>
</dbReference>
<evidence type="ECO:0000313" key="5">
    <source>
        <dbReference type="EMBL" id="CDI80757.1"/>
    </source>
</evidence>
<gene>
    <name evidence="5" type="ORF">EAH_00055550</name>
</gene>
<dbReference type="InterPro" id="IPR004871">
    <property type="entry name" value="RSE1/DDB1/CPSF1_C"/>
</dbReference>
<dbReference type="Pfam" id="PF03178">
    <property type="entry name" value="CPSF_A"/>
    <property type="match status" value="1"/>
</dbReference>
<feature type="non-terminal residue" evidence="5">
    <location>
        <position position="1"/>
    </location>
</feature>
<evidence type="ECO:0000259" key="4">
    <source>
        <dbReference type="Pfam" id="PF03178"/>
    </source>
</evidence>
<reference evidence="5" key="2">
    <citation type="submission" date="2013-10" db="EMBL/GenBank/DDBJ databases">
        <authorList>
            <person name="Aslett M."/>
        </authorList>
    </citation>
    <scope>NUCLEOTIDE SEQUENCE</scope>
    <source>
        <strain evidence="5">Houghton</strain>
    </source>
</reference>
<feature type="domain" description="RSE1/DDB1/CPSF1 C-terminal" evidence="4">
    <location>
        <begin position="6"/>
        <end position="199"/>
    </location>
</feature>
<comment type="similarity">
    <text evidence="3">Belongs to the RSE1 family.</text>
</comment>
<dbReference type="VEuPathDB" id="ToxoDB:EAH_00055550"/>
<proteinExistence type="inferred from homology"/>
<dbReference type="Gene3D" id="2.130.10.10">
    <property type="entry name" value="YVTN repeat-like/Quinoprotein amine dehydrogenase"/>
    <property type="match status" value="1"/>
</dbReference>
<accession>U6GMG5</accession>
<dbReference type="GO" id="GO:0005634">
    <property type="term" value="C:nucleus"/>
    <property type="evidence" value="ECO:0007669"/>
    <property type="project" value="UniProtKB-SubCell"/>
</dbReference>
<dbReference type="OrthoDB" id="436637at2759"/>
<protein>
    <submittedName>
        <fullName evidence="5">Splicing factor 3B subunit 3, related</fullName>
    </submittedName>
</protein>
<dbReference type="InterPro" id="IPR050358">
    <property type="entry name" value="RSE1/DDB1/CFT1"/>
</dbReference>
<reference evidence="5" key="1">
    <citation type="submission" date="2013-10" db="EMBL/GenBank/DDBJ databases">
        <title>Genomic analysis of the causative agents of coccidiosis in chickens.</title>
        <authorList>
            <person name="Reid A.J."/>
            <person name="Blake D."/>
            <person name="Billington K."/>
            <person name="Browne H."/>
            <person name="Dunn M."/>
            <person name="Hung S."/>
            <person name="Kawahara F."/>
            <person name="Miranda-Saavedra D."/>
            <person name="Mourier T."/>
            <person name="Nagra H."/>
            <person name="Otto T.D."/>
            <person name="Rawlings N."/>
            <person name="Sanchez A."/>
            <person name="Sanders M."/>
            <person name="Subramaniam C."/>
            <person name="Tay Y."/>
            <person name="Dear P."/>
            <person name="Doerig C."/>
            <person name="Gruber A."/>
            <person name="Parkinson J."/>
            <person name="Shirley M."/>
            <person name="Wan K.L."/>
            <person name="Berriman M."/>
            <person name="Tomley F."/>
            <person name="Pain A."/>
        </authorList>
    </citation>
    <scope>NUCLEOTIDE SEQUENCE</scope>
    <source>
        <strain evidence="5">Houghton</strain>
    </source>
</reference>
<dbReference type="GeneID" id="25273625"/>
<organism evidence="5 6">
    <name type="scientific">Eimeria acervulina</name>
    <name type="common">Coccidian parasite</name>
    <dbReference type="NCBI Taxonomy" id="5801"/>
    <lineage>
        <taxon>Eukaryota</taxon>
        <taxon>Sar</taxon>
        <taxon>Alveolata</taxon>
        <taxon>Apicomplexa</taxon>
        <taxon>Conoidasida</taxon>
        <taxon>Coccidia</taxon>
        <taxon>Eucoccidiorida</taxon>
        <taxon>Eimeriorina</taxon>
        <taxon>Eimeriidae</taxon>
        <taxon>Eimeria</taxon>
    </lineage>
</organism>
<evidence type="ECO:0000256" key="1">
    <source>
        <dbReference type="ARBA" id="ARBA00004123"/>
    </source>
</evidence>
<dbReference type="OMA" id="TEAQHID"/>
<dbReference type="RefSeq" id="XP_013249326.1">
    <property type="nucleotide sequence ID" value="XM_013393872.1"/>
</dbReference>
<dbReference type="AlphaFoldDB" id="U6GMG5"/>
<evidence type="ECO:0000256" key="2">
    <source>
        <dbReference type="ARBA" id="ARBA00023242"/>
    </source>
</evidence>
<dbReference type="PANTHER" id="PTHR10644">
    <property type="entry name" value="DNA REPAIR/RNA PROCESSING CPSF FAMILY"/>
    <property type="match status" value="1"/>
</dbReference>
<comment type="subcellular location">
    <subcellularLocation>
        <location evidence="1">Nucleus</location>
    </subcellularLocation>
</comment>
<evidence type="ECO:0000313" key="6">
    <source>
        <dbReference type="Proteomes" id="UP000018050"/>
    </source>
</evidence>
<dbReference type="InterPro" id="IPR015943">
    <property type="entry name" value="WD40/YVTN_repeat-like_dom_sf"/>
</dbReference>